<dbReference type="InterPro" id="IPR003107">
    <property type="entry name" value="HAT"/>
</dbReference>
<evidence type="ECO:0000256" key="1">
    <source>
        <dbReference type="ARBA" id="ARBA00004123"/>
    </source>
</evidence>
<dbReference type="OrthoDB" id="541719at2759"/>
<feature type="domain" description="Pre-mRNA-splicing factor Syf1-like N-terminal HAT-repeats" evidence="9">
    <location>
        <begin position="70"/>
        <end position="210"/>
    </location>
</feature>
<proteinExistence type="inferred from homology"/>
<dbReference type="GO" id="GO:0071011">
    <property type="term" value="C:precatalytic spliceosome"/>
    <property type="evidence" value="ECO:0007669"/>
    <property type="project" value="TreeGrafter"/>
</dbReference>
<protein>
    <submittedName>
        <fullName evidence="10">Putative crooked neck-like protein 1-like</fullName>
    </submittedName>
</protein>
<dbReference type="AlphaFoldDB" id="A0A2G8LIW3"/>
<keyword evidence="11" id="KW-1185">Reference proteome</keyword>
<dbReference type="Proteomes" id="UP000230750">
    <property type="component" value="Unassembled WGS sequence"/>
</dbReference>
<organism evidence="10 11">
    <name type="scientific">Stichopus japonicus</name>
    <name type="common">Sea cucumber</name>
    <dbReference type="NCBI Taxonomy" id="307972"/>
    <lineage>
        <taxon>Eukaryota</taxon>
        <taxon>Metazoa</taxon>
        <taxon>Echinodermata</taxon>
        <taxon>Eleutherozoa</taxon>
        <taxon>Echinozoa</taxon>
        <taxon>Holothuroidea</taxon>
        <taxon>Aspidochirotacea</taxon>
        <taxon>Aspidochirotida</taxon>
        <taxon>Stichopodidae</taxon>
        <taxon>Apostichopus</taxon>
    </lineage>
</organism>
<gene>
    <name evidence="10" type="ORF">BSL78_02920</name>
</gene>
<dbReference type="PANTHER" id="PTHR11246:SF3">
    <property type="entry name" value="CROOKED NECK-LIKE PROTEIN 1"/>
    <property type="match status" value="1"/>
</dbReference>
<dbReference type="GO" id="GO:0000974">
    <property type="term" value="C:Prp19 complex"/>
    <property type="evidence" value="ECO:0007669"/>
    <property type="project" value="TreeGrafter"/>
</dbReference>
<dbReference type="STRING" id="307972.A0A2G8LIW3"/>
<evidence type="ECO:0000256" key="5">
    <source>
        <dbReference type="ARBA" id="ARBA00022737"/>
    </source>
</evidence>
<evidence type="ECO:0000259" key="9">
    <source>
        <dbReference type="Pfam" id="PF23233"/>
    </source>
</evidence>
<comment type="similarity">
    <text evidence="2">Belongs to the crooked-neck family.</text>
</comment>
<dbReference type="InterPro" id="IPR011990">
    <property type="entry name" value="TPR-like_helical_dom_sf"/>
</dbReference>
<keyword evidence="6" id="KW-0508">mRNA splicing</keyword>
<evidence type="ECO:0000313" key="11">
    <source>
        <dbReference type="Proteomes" id="UP000230750"/>
    </source>
</evidence>
<evidence type="ECO:0000256" key="8">
    <source>
        <dbReference type="SAM" id="MobiDB-lite"/>
    </source>
</evidence>
<dbReference type="Pfam" id="PF23233">
    <property type="entry name" value="HAT_Syf1_CNRKL1_N"/>
    <property type="match status" value="1"/>
</dbReference>
<dbReference type="GO" id="GO:0071014">
    <property type="term" value="C:post-mRNA release spliceosomal complex"/>
    <property type="evidence" value="ECO:0007669"/>
    <property type="project" value="TreeGrafter"/>
</dbReference>
<dbReference type="Gene3D" id="1.25.40.10">
    <property type="entry name" value="Tetratricopeptide repeat domain"/>
    <property type="match status" value="1"/>
</dbReference>
<keyword evidence="3" id="KW-0507">mRNA processing</keyword>
<dbReference type="GO" id="GO:0000245">
    <property type="term" value="P:spliceosomal complex assembly"/>
    <property type="evidence" value="ECO:0007669"/>
    <property type="project" value="TreeGrafter"/>
</dbReference>
<keyword evidence="4" id="KW-0747">Spliceosome</keyword>
<feature type="region of interest" description="Disordered" evidence="8">
    <location>
        <begin position="1"/>
        <end position="21"/>
    </location>
</feature>
<evidence type="ECO:0000256" key="4">
    <source>
        <dbReference type="ARBA" id="ARBA00022728"/>
    </source>
</evidence>
<dbReference type="PANTHER" id="PTHR11246">
    <property type="entry name" value="PRE-MRNA SPLICING FACTOR"/>
    <property type="match status" value="1"/>
</dbReference>
<dbReference type="SMART" id="SM00386">
    <property type="entry name" value="HAT"/>
    <property type="match status" value="4"/>
</dbReference>
<keyword evidence="5" id="KW-0677">Repeat</keyword>
<name>A0A2G8LIW3_STIJA</name>
<evidence type="ECO:0000256" key="3">
    <source>
        <dbReference type="ARBA" id="ARBA00022664"/>
    </source>
</evidence>
<evidence type="ECO:0000313" key="10">
    <source>
        <dbReference type="EMBL" id="PIK60198.1"/>
    </source>
</evidence>
<sequence>MANITSIGGKSKMPKVAKVKNKMPAEMQITAEQILREAKERELEAVPAPPKQKITDPEELQEYKLRKRKEFEDNLRKNRSVMGNWIKYAAWEDSQNEIDRARSIYERALDVDHRNITIWLKYAEMEMKHKQVNHARNIWDRAVTILPRANQFWYKYTYMEEMLGNIAGARQAFERWMQWEPEEQAWLSYIKMELRYKETDRAREVYERYIL</sequence>
<dbReference type="EMBL" id="MRZV01000064">
    <property type="protein sequence ID" value="PIK60198.1"/>
    <property type="molecule type" value="Genomic_DNA"/>
</dbReference>
<comment type="caution">
    <text evidence="10">The sequence shown here is derived from an EMBL/GenBank/DDBJ whole genome shotgun (WGS) entry which is preliminary data.</text>
</comment>
<dbReference type="SUPFAM" id="SSF48452">
    <property type="entry name" value="TPR-like"/>
    <property type="match status" value="1"/>
</dbReference>
<dbReference type="GO" id="GO:0071007">
    <property type="term" value="C:U2-type catalytic step 2 spliceosome"/>
    <property type="evidence" value="ECO:0007669"/>
    <property type="project" value="TreeGrafter"/>
</dbReference>
<evidence type="ECO:0000256" key="6">
    <source>
        <dbReference type="ARBA" id="ARBA00023187"/>
    </source>
</evidence>
<evidence type="ECO:0000256" key="2">
    <source>
        <dbReference type="ARBA" id="ARBA00008644"/>
    </source>
</evidence>
<accession>A0A2G8LIW3</accession>
<keyword evidence="7" id="KW-0539">Nucleus</keyword>
<dbReference type="InterPro" id="IPR055433">
    <property type="entry name" value="HAT_Syf1-like_N"/>
</dbReference>
<feature type="compositionally biased region" description="Basic residues" evidence="8">
    <location>
        <begin position="12"/>
        <end position="21"/>
    </location>
</feature>
<comment type="subcellular location">
    <subcellularLocation>
        <location evidence="1">Nucleus</location>
    </subcellularLocation>
</comment>
<reference evidence="10 11" key="1">
    <citation type="journal article" date="2017" name="PLoS Biol.">
        <title>The sea cucumber genome provides insights into morphological evolution and visceral regeneration.</title>
        <authorList>
            <person name="Zhang X."/>
            <person name="Sun L."/>
            <person name="Yuan J."/>
            <person name="Sun Y."/>
            <person name="Gao Y."/>
            <person name="Zhang L."/>
            <person name="Li S."/>
            <person name="Dai H."/>
            <person name="Hamel J.F."/>
            <person name="Liu C."/>
            <person name="Yu Y."/>
            <person name="Liu S."/>
            <person name="Lin W."/>
            <person name="Guo K."/>
            <person name="Jin S."/>
            <person name="Xu P."/>
            <person name="Storey K.B."/>
            <person name="Huan P."/>
            <person name="Zhang T."/>
            <person name="Zhou Y."/>
            <person name="Zhang J."/>
            <person name="Lin C."/>
            <person name="Li X."/>
            <person name="Xing L."/>
            <person name="Huo D."/>
            <person name="Sun M."/>
            <person name="Wang L."/>
            <person name="Mercier A."/>
            <person name="Li F."/>
            <person name="Yang H."/>
            <person name="Xiang J."/>
        </authorList>
    </citation>
    <scope>NUCLEOTIDE SEQUENCE [LARGE SCALE GENOMIC DNA]</scope>
    <source>
        <strain evidence="10">Shaxun</strain>
        <tissue evidence="10">Muscle</tissue>
    </source>
</reference>
<dbReference type="InterPro" id="IPR045075">
    <property type="entry name" value="Syf1-like"/>
</dbReference>
<evidence type="ECO:0000256" key="7">
    <source>
        <dbReference type="ARBA" id="ARBA00023242"/>
    </source>
</evidence>